<keyword evidence="4" id="KW-1185">Reference proteome</keyword>
<evidence type="ECO:0000313" key="3">
    <source>
        <dbReference type="EMBL" id="KAB1662479.1"/>
    </source>
</evidence>
<evidence type="ECO:0000256" key="1">
    <source>
        <dbReference type="SAM" id="SignalP"/>
    </source>
</evidence>
<dbReference type="GO" id="GO:0009228">
    <property type="term" value="P:thiamine biosynthetic process"/>
    <property type="evidence" value="ECO:0007669"/>
    <property type="project" value="InterPro"/>
</dbReference>
<reference evidence="3 4" key="1">
    <citation type="submission" date="2019-09" db="EMBL/GenBank/DDBJ databases">
        <title>Phylogeny of genus Pseudoclavibacter and closely related genus.</title>
        <authorList>
            <person name="Li Y."/>
        </authorList>
    </citation>
    <scope>NUCLEOTIDE SEQUENCE [LARGE SCALE GENOMIC DNA]</scope>
    <source>
        <strain evidence="3 4">DSM 23821</strain>
    </source>
</reference>
<feature type="signal peptide" evidence="1">
    <location>
        <begin position="1"/>
        <end position="24"/>
    </location>
</feature>
<dbReference type="AlphaFoldDB" id="A0A7J5C3X5"/>
<dbReference type="SUPFAM" id="SSF53850">
    <property type="entry name" value="Periplasmic binding protein-like II"/>
    <property type="match status" value="1"/>
</dbReference>
<accession>A0A7J5C3X5</accession>
<dbReference type="RefSeq" id="WP_158038911.1">
    <property type="nucleotide sequence ID" value="NZ_JACCFV010000001.1"/>
</dbReference>
<gene>
    <name evidence="3" type="ORF">F8O01_00580</name>
</gene>
<dbReference type="Pfam" id="PF09084">
    <property type="entry name" value="NMT1"/>
    <property type="match status" value="1"/>
</dbReference>
<keyword evidence="1" id="KW-0732">Signal</keyword>
<sequence length="340" mass="35575">MNTTSLLRVTAGIGAAAALVAGLAACQGDDAGGDLESLTVGLTYTPNVQFAPFYVAEKLGYFEEAGLDVDLRHHGEAEELFGALASDTEQVVFAGGDEIMQGRSTGIDVTSIGTLYNTYPAVLIVPEDSPIHSAADVRGHTIGTPGPYGQTYFALLSLLQTNGLTVSDVDIQHIGYTQQAALTSGKVDGVMGFVNNDAVQFAEAGFPVRTIEVMPADHQQLVGPAIGATQATVDTRGEALTGLMTALARALEYMRSDTQGTIDIAAEYIPTLGTDEAKASALATLEATLPLLEPYPGAPQFENDAEVWSAMATFMAEQRLLGDVAVTAEESYTNAFVPSS</sequence>
<evidence type="ECO:0000259" key="2">
    <source>
        <dbReference type="Pfam" id="PF09084"/>
    </source>
</evidence>
<name>A0A7J5C3X5_9MICO</name>
<evidence type="ECO:0000313" key="4">
    <source>
        <dbReference type="Proteomes" id="UP000467240"/>
    </source>
</evidence>
<dbReference type="EMBL" id="WBJZ01000001">
    <property type="protein sequence ID" value="KAB1662479.1"/>
    <property type="molecule type" value="Genomic_DNA"/>
</dbReference>
<dbReference type="PANTHER" id="PTHR31528:SF15">
    <property type="entry name" value="RIBOFLAVIN-BINDING PROTEIN RIBY"/>
    <property type="match status" value="1"/>
</dbReference>
<proteinExistence type="predicted"/>
<protein>
    <submittedName>
        <fullName evidence="3">ABC transporter substrate-binding protein</fullName>
    </submittedName>
</protein>
<dbReference type="Gene3D" id="3.40.190.10">
    <property type="entry name" value="Periplasmic binding protein-like II"/>
    <property type="match status" value="2"/>
</dbReference>
<feature type="chain" id="PRO_5039041139" evidence="1">
    <location>
        <begin position="25"/>
        <end position="340"/>
    </location>
</feature>
<dbReference type="InterPro" id="IPR015168">
    <property type="entry name" value="SsuA/THI5"/>
</dbReference>
<dbReference type="PANTHER" id="PTHR31528">
    <property type="entry name" value="4-AMINO-5-HYDROXYMETHYL-2-METHYLPYRIMIDINE PHOSPHATE SYNTHASE THI11-RELATED"/>
    <property type="match status" value="1"/>
</dbReference>
<dbReference type="Proteomes" id="UP000467240">
    <property type="component" value="Unassembled WGS sequence"/>
</dbReference>
<feature type="domain" description="SsuA/THI5-like" evidence="2">
    <location>
        <begin position="47"/>
        <end position="257"/>
    </location>
</feature>
<organism evidence="3 4">
    <name type="scientific">Pseudoclavibacter chungangensis</name>
    <dbReference type="NCBI Taxonomy" id="587635"/>
    <lineage>
        <taxon>Bacteria</taxon>
        <taxon>Bacillati</taxon>
        <taxon>Actinomycetota</taxon>
        <taxon>Actinomycetes</taxon>
        <taxon>Micrococcales</taxon>
        <taxon>Microbacteriaceae</taxon>
        <taxon>Pseudoclavibacter</taxon>
    </lineage>
</organism>
<dbReference type="InterPro" id="IPR027939">
    <property type="entry name" value="NMT1/THI5"/>
</dbReference>
<comment type="caution">
    <text evidence="3">The sequence shown here is derived from an EMBL/GenBank/DDBJ whole genome shotgun (WGS) entry which is preliminary data.</text>
</comment>
<dbReference type="OrthoDB" id="7808807at2"/>